<dbReference type="InterPro" id="IPR013103">
    <property type="entry name" value="RVT_2"/>
</dbReference>
<dbReference type="CDD" id="cd09272">
    <property type="entry name" value="RNase_HI_RT_Ty1"/>
    <property type="match status" value="1"/>
</dbReference>
<dbReference type="SUPFAM" id="SSF56672">
    <property type="entry name" value="DNA/RNA polymerases"/>
    <property type="match status" value="1"/>
</dbReference>
<name>A0ABN8C7C4_9STRA</name>
<evidence type="ECO:0000259" key="1">
    <source>
        <dbReference type="Pfam" id="PF07727"/>
    </source>
</evidence>
<gene>
    <name evidence="2" type="ORF">PFR001_LOCUS5412</name>
</gene>
<dbReference type="PANTHER" id="PTHR11439">
    <property type="entry name" value="GAG-POL-RELATED RETROTRANSPOSON"/>
    <property type="match status" value="1"/>
</dbReference>
<dbReference type="Pfam" id="PF07727">
    <property type="entry name" value="RVT_2"/>
    <property type="match status" value="1"/>
</dbReference>
<dbReference type="Proteomes" id="UP001157938">
    <property type="component" value="Unassembled WGS sequence"/>
</dbReference>
<protein>
    <recommendedName>
        <fullName evidence="1">Reverse transcriptase Ty1/copia-type domain-containing protein</fullName>
    </recommendedName>
</protein>
<evidence type="ECO:0000313" key="3">
    <source>
        <dbReference type="Proteomes" id="UP001157938"/>
    </source>
</evidence>
<accession>A0ABN8C7C4</accession>
<proteinExistence type="predicted"/>
<dbReference type="InterPro" id="IPR043502">
    <property type="entry name" value="DNA/RNA_pol_sf"/>
</dbReference>
<organism evidence="2 3">
    <name type="scientific">Peronospora farinosa</name>
    <dbReference type="NCBI Taxonomy" id="134698"/>
    <lineage>
        <taxon>Eukaryota</taxon>
        <taxon>Sar</taxon>
        <taxon>Stramenopiles</taxon>
        <taxon>Oomycota</taxon>
        <taxon>Peronosporomycetes</taxon>
        <taxon>Peronosporales</taxon>
        <taxon>Peronosporaceae</taxon>
        <taxon>Peronospora</taxon>
    </lineage>
</organism>
<sequence length="734" mass="82484">MLWSSGMQTKFWGDAILYASTMRNYLPTRGNADRRSPLEVLTGKVPDVSHLLKFGARCTVRLEHAVAKSLRKRSEQAFILGIDPVNNGYNLYLPRTKTYLTSSNIQNVDRVDIDAAGDLVDTFDTLDAVPSTFHPQAQQIEVSGSDDDDDFKTGEPIDDVTLTKRQIDSVFGVHKRGAQLPIEDFELPASLLLDVTGISGAAMMALHISDGVPDPKNIREAMASPFWPQLKEAMIQELDQLCKNGTWEEAVPPPGAKVVSTRWVFKIKYNSMGELDKFKARLVARGFTQRYGVDFSETYSPVLKMASARFLITLGAQWGCKVRHGDVPNAYLRAPIDRPIYVKPPHGSPDEGAVYRLLKSLYGLKQSGRLWNDLIHSFLLECGYTQSRQDPCVYFKHEAIGTTVVGLYVDDVIIIAQDDSLSETLMQQLHDKFDINDLGLISKCLGINVETTDYGYFLQQQHNIDALLTRLEMTNCTTRSTPMEEKHKLYDPNSSLFSNKRLYQEVMGSLLWISNCTRPDITTTVNLLCRATHAPTTEHWSCVKRLMRYLKGTSTHGIFIKKLNSVQSQPRLKVYSDASWADSKLDAKSTTGVLLTMNGSPISWYSKKQPVVALSTMEAEYIAGATGVSECLWVKDLLSELKLTTNHEPLSLIVDNQAAIMNMENSVSSPRSKHINIRFHFVRDNVQAKRVTVHYCSTSEMLADILTKPLGRIKHDRFTRALHVMSRDEFKVIS</sequence>
<reference evidence="2 3" key="1">
    <citation type="submission" date="2021-11" db="EMBL/GenBank/DDBJ databases">
        <authorList>
            <person name="Islam A."/>
            <person name="Islam S."/>
            <person name="Flora M.S."/>
            <person name="Rahman M."/>
            <person name="Ziaur R.M."/>
            <person name="Epstein J.H."/>
            <person name="Hassan M."/>
            <person name="Klassen M."/>
            <person name="Woodard K."/>
            <person name="Webb A."/>
            <person name="Webby R.J."/>
            <person name="El Zowalaty M.E."/>
        </authorList>
    </citation>
    <scope>NUCLEOTIDE SEQUENCE [LARGE SCALE GENOMIC DNA]</scope>
    <source>
        <strain evidence="2">Pf1</strain>
    </source>
</reference>
<evidence type="ECO:0000313" key="2">
    <source>
        <dbReference type="EMBL" id="CAH0490045.1"/>
    </source>
</evidence>
<comment type="caution">
    <text evidence="2">The sequence shown here is derived from an EMBL/GenBank/DDBJ whole genome shotgun (WGS) entry which is preliminary data.</text>
</comment>
<dbReference type="PANTHER" id="PTHR11439:SF483">
    <property type="entry name" value="PEPTIDE SYNTHASE GLIP-LIKE, PUTATIVE (AFU_ORTHOLOGUE AFUA_3G12920)-RELATED"/>
    <property type="match status" value="1"/>
</dbReference>
<keyword evidence="3" id="KW-1185">Reference proteome</keyword>
<feature type="domain" description="Reverse transcriptase Ty1/copia-type" evidence="1">
    <location>
        <begin position="245"/>
        <end position="484"/>
    </location>
</feature>
<dbReference type="EMBL" id="CAKLBC010001206">
    <property type="protein sequence ID" value="CAH0490045.1"/>
    <property type="molecule type" value="Genomic_DNA"/>
</dbReference>